<feature type="repeat" description="PPR" evidence="3">
    <location>
        <begin position="843"/>
        <end position="877"/>
    </location>
</feature>
<organism evidence="4 5">
    <name type="scientific">Artemisia annua</name>
    <name type="common">Sweet wormwood</name>
    <dbReference type="NCBI Taxonomy" id="35608"/>
    <lineage>
        <taxon>Eukaryota</taxon>
        <taxon>Viridiplantae</taxon>
        <taxon>Streptophyta</taxon>
        <taxon>Embryophyta</taxon>
        <taxon>Tracheophyta</taxon>
        <taxon>Spermatophyta</taxon>
        <taxon>Magnoliopsida</taxon>
        <taxon>eudicotyledons</taxon>
        <taxon>Gunneridae</taxon>
        <taxon>Pentapetalae</taxon>
        <taxon>asterids</taxon>
        <taxon>campanulids</taxon>
        <taxon>Asterales</taxon>
        <taxon>Asteraceae</taxon>
        <taxon>Asteroideae</taxon>
        <taxon>Anthemideae</taxon>
        <taxon>Artemisiinae</taxon>
        <taxon>Artemisia</taxon>
    </lineage>
</organism>
<dbReference type="InterPro" id="IPR011990">
    <property type="entry name" value="TPR-like_helical_dom_sf"/>
</dbReference>
<comment type="caution">
    <text evidence="4">The sequence shown here is derived from an EMBL/GenBank/DDBJ whole genome shotgun (WGS) entry which is preliminary data.</text>
</comment>
<dbReference type="Pfam" id="PF13812">
    <property type="entry name" value="PPR_3"/>
    <property type="match status" value="1"/>
</dbReference>
<dbReference type="PANTHER" id="PTHR47939">
    <property type="entry name" value="MEMBRANE-ASSOCIATED SALT-INDUCIBLE PROTEIN-LIKE"/>
    <property type="match status" value="1"/>
</dbReference>
<keyword evidence="5" id="KW-1185">Reference proteome</keyword>
<dbReference type="Pfam" id="PF01535">
    <property type="entry name" value="PPR"/>
    <property type="match status" value="5"/>
</dbReference>
<dbReference type="PANTHER" id="PTHR47939:SF6">
    <property type="entry name" value="OS03G0168400 PROTEIN"/>
    <property type="match status" value="1"/>
</dbReference>
<feature type="repeat" description="PPR" evidence="3">
    <location>
        <begin position="1018"/>
        <end position="1052"/>
    </location>
</feature>
<feature type="repeat" description="PPR" evidence="3">
    <location>
        <begin position="365"/>
        <end position="399"/>
    </location>
</feature>
<feature type="repeat" description="PPR" evidence="3">
    <location>
        <begin position="564"/>
        <end position="598"/>
    </location>
</feature>
<feature type="repeat" description="PPR" evidence="3">
    <location>
        <begin position="704"/>
        <end position="738"/>
    </location>
</feature>
<evidence type="ECO:0000313" key="5">
    <source>
        <dbReference type="Proteomes" id="UP000245207"/>
    </source>
</evidence>
<dbReference type="AlphaFoldDB" id="A0A2U1LMC6"/>
<dbReference type="NCBIfam" id="TIGR00756">
    <property type="entry name" value="PPR"/>
    <property type="match status" value="5"/>
</dbReference>
<feature type="repeat" description="PPR" evidence="3">
    <location>
        <begin position="1053"/>
        <end position="1087"/>
    </location>
</feature>
<evidence type="ECO:0000256" key="1">
    <source>
        <dbReference type="ARBA" id="ARBA00007626"/>
    </source>
</evidence>
<gene>
    <name evidence="4" type="ORF">CTI12_AA475910</name>
</gene>
<dbReference type="InterPro" id="IPR050667">
    <property type="entry name" value="PPR-containing_protein"/>
</dbReference>
<feature type="repeat" description="PPR" evidence="3">
    <location>
        <begin position="739"/>
        <end position="773"/>
    </location>
</feature>
<dbReference type="Proteomes" id="UP000245207">
    <property type="component" value="Unassembled WGS sequence"/>
</dbReference>
<dbReference type="InterPro" id="IPR002885">
    <property type="entry name" value="PPR_rpt"/>
</dbReference>
<reference evidence="4 5" key="1">
    <citation type="journal article" date="2018" name="Mol. Plant">
        <title>The genome of Artemisia annua provides insight into the evolution of Asteraceae family and artemisinin biosynthesis.</title>
        <authorList>
            <person name="Shen Q."/>
            <person name="Zhang L."/>
            <person name="Liao Z."/>
            <person name="Wang S."/>
            <person name="Yan T."/>
            <person name="Shi P."/>
            <person name="Liu M."/>
            <person name="Fu X."/>
            <person name="Pan Q."/>
            <person name="Wang Y."/>
            <person name="Lv Z."/>
            <person name="Lu X."/>
            <person name="Zhang F."/>
            <person name="Jiang W."/>
            <person name="Ma Y."/>
            <person name="Chen M."/>
            <person name="Hao X."/>
            <person name="Li L."/>
            <person name="Tang Y."/>
            <person name="Lv G."/>
            <person name="Zhou Y."/>
            <person name="Sun X."/>
            <person name="Brodelius P.E."/>
            <person name="Rose J.K.C."/>
            <person name="Tang K."/>
        </authorList>
    </citation>
    <scope>NUCLEOTIDE SEQUENCE [LARGE SCALE GENOMIC DNA]</scope>
    <source>
        <strain evidence="5">cv. Huhao1</strain>
        <tissue evidence="4">Leaf</tissue>
    </source>
</reference>
<proteinExistence type="inferred from homology"/>
<evidence type="ECO:0000256" key="3">
    <source>
        <dbReference type="PROSITE-ProRule" id="PRU00708"/>
    </source>
</evidence>
<feature type="repeat" description="PPR" evidence="3">
    <location>
        <begin position="330"/>
        <end position="364"/>
    </location>
</feature>
<name>A0A2U1LMC6_ARTAN</name>
<comment type="similarity">
    <text evidence="1">Belongs to the PPR family. P subfamily.</text>
</comment>
<keyword evidence="2" id="KW-0677">Repeat</keyword>
<dbReference type="EMBL" id="PKPP01008655">
    <property type="protein sequence ID" value="PWA50142.1"/>
    <property type="molecule type" value="Genomic_DNA"/>
</dbReference>
<dbReference type="Gene3D" id="1.25.40.10">
    <property type="entry name" value="Tetratricopeptide repeat domain"/>
    <property type="match status" value="7"/>
</dbReference>
<dbReference type="PROSITE" id="PS51375">
    <property type="entry name" value="PPR"/>
    <property type="match status" value="11"/>
</dbReference>
<feature type="repeat" description="PPR" evidence="3">
    <location>
        <begin position="983"/>
        <end position="1017"/>
    </location>
</feature>
<evidence type="ECO:0000313" key="4">
    <source>
        <dbReference type="EMBL" id="PWA50142.1"/>
    </source>
</evidence>
<accession>A0A2U1LMC6</accession>
<dbReference type="STRING" id="35608.A0A2U1LMC6"/>
<sequence length="1135" mass="129564">MLFTLKRTTHLTTKVTHLVTLISHKHSSSSTGLTNSILAKCSHLLNNKNEPSITNASIQQLLLNISNINPKITRKLWRKNEIKPQDFHELLLGFESCNGKLLLDVKKIESLLAIFRRVSVKHVDESFRIMVGLLVRVGLFKDAEWVLMEMDKEGVLLDDVVIYFKLIEWYVGVDELGKCVELYDKMRGLDLVPSVSCYGSLVEYLVCRGECELVLRVYDDMVRYSVVEKGVYEKVVRVLCRGGKVQDARNLIKRTFACGLQPTSLVLDAIASGYCEKKDYDDLLSLFSEMDCVPDVAVGNKIIQSMCQNLGIEEAFEFMKKLERLRFTPDAITFGILIGWSCKEGNLKDAFCYLGDVLSRGLKPHKNSYNAIISAIFKQGMWNHAKDIVLEMEDEGVTVDMSTYRVLLAGYCKSRRFDEVKMTIEKMVNKRLIELSPLQDPIAKAFLLLGIDPLAVRVRRDNDLAFSRTEFYDSMGNGLYLEGNVVDFDQTVINLLDDSMIPDYNRLIVNDSGLTTIEELVHWGQEVSLSTFSTLVKKFHVSNSGFKTITTLLEHMPHLHNELDEETLNLLVQAHVKRGFTHKAKKIYNEMIKKNLKIKNKTYSAIVTDICKKGNSKDLHECWDSVQNKNWLPALSDYRILMYALCQNDMVMEALSLFERAIVDYPHESLEIFYGFLEKLCGIGSPKVARVLLEELLERGYDLDQVAYSHILHGLCKEKHFSEAFVMSKTMLGKNIAPDTDIYNVLLHGYCMAKDLIKVKEVIGAILKKNITISISSYSKLVSLMCNGGRSHFAISVKDLMVKQSSSHISVYNILIFHLFASRNILLVDRLLYEIQEKGLKFDVVTYNYLVYGFSQCKPVSRSLGYLTEMMSKELKPSNRSLQAVIRSHLKDGEFNIVLKLSQEMQTRGWVHCSTFQNEVAMGFLKTGKLQEAINFLDKMAIKDLVPDNINYDIIIKQMCRYGRKDKAFDLLDTMLKKGNTPDSTSYDCLIQDFCVSHRLEEAFDLYTEMLIRKLNPGIKTYEVLTEKLCASGRTLEAEKVINNMISVGEQPSEVMFRSVVSRYRSERNYGKASELLQKMQQFGYKPDFETHWSLISTLSRFSSRDKDDNSSNFLSRLLSESGFMPKKGVDPKSK</sequence>
<protein>
    <recommendedName>
        <fullName evidence="6">Pentatricopeptide repeat-containing protein</fullName>
    </recommendedName>
</protein>
<evidence type="ECO:0000256" key="2">
    <source>
        <dbReference type="ARBA" id="ARBA00022737"/>
    </source>
</evidence>
<dbReference type="Pfam" id="PF13041">
    <property type="entry name" value="PPR_2"/>
    <property type="match status" value="4"/>
</dbReference>
<evidence type="ECO:0008006" key="6">
    <source>
        <dbReference type="Google" id="ProtNLM"/>
    </source>
</evidence>
<feature type="repeat" description="PPR" evidence="3">
    <location>
        <begin position="948"/>
        <end position="982"/>
    </location>
</feature>
<feature type="repeat" description="PPR" evidence="3">
    <location>
        <begin position="400"/>
        <end position="434"/>
    </location>
</feature>
<dbReference type="OrthoDB" id="773543at2759"/>